<keyword evidence="1" id="KW-1133">Transmembrane helix</keyword>
<sequence length="64" mass="6791">MKIEQKAVDGKDGISLHLTWKELTVGAVATVSYAIFPKLTTVVLGAAAVYYVADKTGILGNKKP</sequence>
<organism evidence="2 3">
    <name type="scientific">Basilea psittacipulmonis DSM 24701</name>
    <dbReference type="NCBI Taxonomy" id="1072685"/>
    <lineage>
        <taxon>Bacteria</taxon>
        <taxon>Pseudomonadati</taxon>
        <taxon>Pseudomonadota</taxon>
        <taxon>Betaproteobacteria</taxon>
        <taxon>Burkholderiales</taxon>
        <taxon>Alcaligenaceae</taxon>
        <taxon>Basilea</taxon>
    </lineage>
</organism>
<feature type="transmembrane region" description="Helical" evidence="1">
    <location>
        <begin position="31"/>
        <end position="53"/>
    </location>
</feature>
<dbReference type="RefSeq" id="WP_038500060.1">
    <property type="nucleotide sequence ID" value="NZ_AFWK01000058.1"/>
</dbReference>
<evidence type="ECO:0000313" key="2">
    <source>
        <dbReference type="EMBL" id="AIL32878.1"/>
    </source>
</evidence>
<dbReference type="Proteomes" id="UP000028945">
    <property type="component" value="Chromosome"/>
</dbReference>
<accession>A0A077DI90</accession>
<keyword evidence="1" id="KW-0472">Membrane</keyword>
<dbReference type="HOGENOM" id="CLU_2858660_0_0_4"/>
<gene>
    <name evidence="2" type="ORF">IX83_05695</name>
</gene>
<protein>
    <submittedName>
        <fullName evidence="2">Uncharacterized protein</fullName>
    </submittedName>
</protein>
<dbReference type="AlphaFoldDB" id="A0A077DI90"/>
<dbReference type="EMBL" id="CP009238">
    <property type="protein sequence ID" value="AIL32878.1"/>
    <property type="molecule type" value="Genomic_DNA"/>
</dbReference>
<reference evidence="2 3" key="1">
    <citation type="journal article" date="2014" name="BMC Genomics">
        <title>A genomic perspective on a new bacterial genus and species from the Alcaligenaceae family, Basilea psittacipulmonis.</title>
        <authorList>
            <person name="Whiteson K.L."/>
            <person name="Hernandez D."/>
            <person name="Lazarevic V."/>
            <person name="Gaia N."/>
            <person name="Farinelli L."/>
            <person name="Francois P."/>
            <person name="Pilo P."/>
            <person name="Frey J."/>
            <person name="Schrenzel J."/>
        </authorList>
    </citation>
    <scope>NUCLEOTIDE SEQUENCE [LARGE SCALE GENOMIC DNA]</scope>
    <source>
        <strain evidence="2 3">DSM 24701</strain>
    </source>
</reference>
<evidence type="ECO:0000256" key="1">
    <source>
        <dbReference type="SAM" id="Phobius"/>
    </source>
</evidence>
<keyword evidence="3" id="KW-1185">Reference proteome</keyword>
<name>A0A077DI90_9BURK</name>
<keyword evidence="1" id="KW-0812">Transmembrane</keyword>
<evidence type="ECO:0000313" key="3">
    <source>
        <dbReference type="Proteomes" id="UP000028945"/>
    </source>
</evidence>
<dbReference type="KEGG" id="bpsi:IX83_05695"/>
<proteinExistence type="predicted"/>